<dbReference type="GO" id="GO:0048046">
    <property type="term" value="C:apoplast"/>
    <property type="evidence" value="ECO:0007669"/>
    <property type="project" value="UniProtKB-SubCell"/>
</dbReference>
<evidence type="ECO:0000256" key="2">
    <source>
        <dbReference type="ARBA" id="ARBA00011738"/>
    </source>
</evidence>
<name>A0A8S9SQY8_BRACR</name>
<feature type="chain" id="PRO_5035958881" description="Dirigent protein" evidence="4">
    <location>
        <begin position="22"/>
        <end position="290"/>
    </location>
</feature>
<dbReference type="InterPro" id="IPR044859">
    <property type="entry name" value="Allene_oxi_cyc_Dirigent"/>
</dbReference>
<dbReference type="EMBL" id="QGKX02000004">
    <property type="protein sequence ID" value="KAF3604632.1"/>
    <property type="molecule type" value="Genomic_DNA"/>
</dbReference>
<keyword evidence="4" id="KW-0052">Apoplast</keyword>
<keyword evidence="3 4" id="KW-0964">Secreted</keyword>
<evidence type="ECO:0000256" key="4">
    <source>
        <dbReference type="RuleBase" id="RU363099"/>
    </source>
</evidence>
<comment type="function">
    <text evidence="4">Dirigent proteins impart stereoselectivity on the phenoxy radical-coupling reaction, yielding optically active lignans from two molecules of coniferyl alcohol in the biosynthesis of lignans, flavonolignans, and alkaloids and thus plays a central role in plant secondary metabolism.</text>
</comment>
<evidence type="ECO:0000313" key="6">
    <source>
        <dbReference type="EMBL" id="KAF3604632.1"/>
    </source>
</evidence>
<dbReference type="Gene3D" id="2.40.480.10">
    <property type="entry name" value="Allene oxide cyclase-like"/>
    <property type="match status" value="1"/>
</dbReference>
<evidence type="ECO:0000256" key="3">
    <source>
        <dbReference type="ARBA" id="ARBA00022525"/>
    </source>
</evidence>
<organism evidence="6 7">
    <name type="scientific">Brassica cretica</name>
    <name type="common">Mustard</name>
    <dbReference type="NCBI Taxonomy" id="69181"/>
    <lineage>
        <taxon>Eukaryota</taxon>
        <taxon>Viridiplantae</taxon>
        <taxon>Streptophyta</taxon>
        <taxon>Embryophyta</taxon>
        <taxon>Tracheophyta</taxon>
        <taxon>Spermatophyta</taxon>
        <taxon>Magnoliopsida</taxon>
        <taxon>eudicotyledons</taxon>
        <taxon>Gunneridae</taxon>
        <taxon>Pentapetalae</taxon>
        <taxon>rosids</taxon>
        <taxon>malvids</taxon>
        <taxon>Brassicales</taxon>
        <taxon>Brassicaceae</taxon>
        <taxon>Brassiceae</taxon>
        <taxon>Brassica</taxon>
    </lineage>
</organism>
<feature type="region of interest" description="Disordered" evidence="5">
    <location>
        <begin position="196"/>
        <end position="290"/>
    </location>
</feature>
<accession>A0A8S9SQY8</accession>
<dbReference type="GO" id="GO:0009699">
    <property type="term" value="P:phenylpropanoid biosynthetic process"/>
    <property type="evidence" value="ECO:0007669"/>
    <property type="project" value="UniProtKB-ARBA"/>
</dbReference>
<evidence type="ECO:0000256" key="5">
    <source>
        <dbReference type="SAM" id="MobiDB-lite"/>
    </source>
</evidence>
<feature type="compositionally biased region" description="Polar residues" evidence="5">
    <location>
        <begin position="196"/>
        <end position="209"/>
    </location>
</feature>
<gene>
    <name evidence="6" type="ORF">F2Q69_00038506</name>
</gene>
<comment type="subcellular location">
    <subcellularLocation>
        <location evidence="4">Secreted</location>
        <location evidence="4">Extracellular space</location>
        <location evidence="4">Apoplast</location>
    </subcellularLocation>
</comment>
<evidence type="ECO:0000313" key="7">
    <source>
        <dbReference type="Proteomes" id="UP000712600"/>
    </source>
</evidence>
<comment type="caution">
    <text evidence="6">The sequence shown here is derived from an EMBL/GenBank/DDBJ whole genome shotgun (WGS) entry which is preliminary data.</text>
</comment>
<comment type="similarity">
    <text evidence="1 4">Belongs to the plant dirigent protein family.</text>
</comment>
<comment type="subunit">
    <text evidence="2 4">Homodimer.</text>
</comment>
<feature type="signal peptide" evidence="4">
    <location>
        <begin position="1"/>
        <end position="21"/>
    </location>
</feature>
<reference evidence="6" key="1">
    <citation type="submission" date="2019-12" db="EMBL/GenBank/DDBJ databases">
        <title>Genome sequencing and annotation of Brassica cretica.</title>
        <authorList>
            <person name="Studholme D.J."/>
            <person name="Sarris P."/>
        </authorList>
    </citation>
    <scope>NUCLEOTIDE SEQUENCE</scope>
    <source>
        <strain evidence="6">PFS-109/04</strain>
        <tissue evidence="6">Leaf</tissue>
    </source>
</reference>
<dbReference type="PANTHER" id="PTHR21495">
    <property type="entry name" value="NUCLEOPORIN-RELATED"/>
    <property type="match status" value="1"/>
</dbReference>
<evidence type="ECO:0000256" key="1">
    <source>
        <dbReference type="ARBA" id="ARBA00010746"/>
    </source>
</evidence>
<dbReference type="Proteomes" id="UP000712600">
    <property type="component" value="Unassembled WGS sequence"/>
</dbReference>
<proteinExistence type="inferred from homology"/>
<dbReference type="InterPro" id="IPR004265">
    <property type="entry name" value="Dirigent"/>
</dbReference>
<dbReference type="Pfam" id="PF03018">
    <property type="entry name" value="Dirigent"/>
    <property type="match status" value="1"/>
</dbReference>
<keyword evidence="4" id="KW-0732">Signal</keyword>
<dbReference type="AlphaFoldDB" id="A0A8S9SQY8"/>
<sequence>MSMLILILAVQILLLTTFASAGDRGDFARTMNPKRLHMKEKLTHLRVYWHDVISGPNPSAIVIKKHVAKHSFGSVTMINNALTSDVPINSTLVGQAQGFYAGASQHETSFLIAMNFAFKTGKYNGSTITILGRNTIFSEVRKMSVVGGRGIFRLARGYVELSDILHICIVLSFHFVHNDHIEGMGVKEKMKMKFSSNSSQFNSGRTSAVSRGLQHPESFYPRHGKTKSEEPRGKRHAGTTTHSHELEGLSTSSRGDDDAGDLHLPLPALPKSFVRGATRVKQRGDTYPLA</sequence>
<protein>
    <recommendedName>
        <fullName evidence="4">Dirigent protein</fullName>
    </recommendedName>
</protein>